<keyword evidence="3" id="KW-0028">Amino-acid biosynthesis</keyword>
<dbReference type="CDD" id="cd01561">
    <property type="entry name" value="CBS_like"/>
    <property type="match status" value="1"/>
</dbReference>
<keyword evidence="6" id="KW-0198">Cysteine biosynthesis</keyword>
<dbReference type="InterPro" id="IPR036052">
    <property type="entry name" value="TrpB-like_PALP_sf"/>
</dbReference>
<evidence type="ECO:0000256" key="2">
    <source>
        <dbReference type="ARBA" id="ARBA00007103"/>
    </source>
</evidence>
<comment type="cofactor">
    <cofactor evidence="1">
        <name>pyridoxal 5'-phosphate</name>
        <dbReference type="ChEBI" id="CHEBI:597326"/>
    </cofactor>
</comment>
<dbReference type="Gene3D" id="3.40.50.1100">
    <property type="match status" value="2"/>
</dbReference>
<comment type="similarity">
    <text evidence="2">Belongs to the cysteine synthase/cystathionine beta-synthase family.</text>
</comment>
<evidence type="ECO:0000313" key="9">
    <source>
        <dbReference type="Proteomes" id="UP000241118"/>
    </source>
</evidence>
<keyword evidence="4" id="KW-0808">Transferase</keyword>
<proteinExistence type="inferred from homology"/>
<dbReference type="FunFam" id="3.40.50.1100:FF:000016">
    <property type="entry name" value="Cysteine synthase A"/>
    <property type="match status" value="1"/>
</dbReference>
<dbReference type="GO" id="GO:0019344">
    <property type="term" value="P:cysteine biosynthetic process"/>
    <property type="evidence" value="ECO:0007669"/>
    <property type="project" value="UniProtKB-KW"/>
</dbReference>
<keyword evidence="9" id="KW-1185">Reference proteome</keyword>
<evidence type="ECO:0000256" key="1">
    <source>
        <dbReference type="ARBA" id="ARBA00001933"/>
    </source>
</evidence>
<evidence type="ECO:0000256" key="6">
    <source>
        <dbReference type="ARBA" id="ARBA00023192"/>
    </source>
</evidence>
<gene>
    <name evidence="8" type="ORF">B0I31_102471</name>
</gene>
<dbReference type="OrthoDB" id="9805733at2"/>
<evidence type="ECO:0000313" key="8">
    <source>
        <dbReference type="EMBL" id="PSL57492.1"/>
    </source>
</evidence>
<dbReference type="Pfam" id="PF00291">
    <property type="entry name" value="PALP"/>
    <property type="match status" value="1"/>
</dbReference>
<dbReference type="AlphaFoldDB" id="A0A2P8IG82"/>
<keyword evidence="5" id="KW-0663">Pyridoxal phosphate</keyword>
<accession>A0A2P8IG82</accession>
<name>A0A2P8IG82_SACCR</name>
<evidence type="ECO:0000259" key="7">
    <source>
        <dbReference type="Pfam" id="PF00291"/>
    </source>
</evidence>
<evidence type="ECO:0000256" key="4">
    <source>
        <dbReference type="ARBA" id="ARBA00022679"/>
    </source>
</evidence>
<reference evidence="8 9" key="1">
    <citation type="submission" date="2018-03" db="EMBL/GenBank/DDBJ databases">
        <title>Genomic Encyclopedia of Type Strains, Phase III (KMG-III): the genomes of soil and plant-associated and newly described type strains.</title>
        <authorList>
            <person name="Whitman W."/>
        </authorList>
    </citation>
    <scope>NUCLEOTIDE SEQUENCE [LARGE SCALE GENOMIC DNA]</scope>
    <source>
        <strain evidence="8 9">CGMCC 4.7097</strain>
    </source>
</reference>
<evidence type="ECO:0000256" key="3">
    <source>
        <dbReference type="ARBA" id="ARBA00022605"/>
    </source>
</evidence>
<dbReference type="Proteomes" id="UP000241118">
    <property type="component" value="Unassembled WGS sequence"/>
</dbReference>
<dbReference type="GO" id="GO:0016740">
    <property type="term" value="F:transferase activity"/>
    <property type="evidence" value="ECO:0007669"/>
    <property type="project" value="UniProtKB-KW"/>
</dbReference>
<sequence length="326" mass="34559">MGKGIADSVLDAIGDTPIVRLSRLAPDLDRELLVKLELLNPGGSHKVRIALNMILEAEKDGELVRGSGQTIIESTGGNTGIGLAMAAAILGYRLVLVIPDNYSPAKQRLLRSYGAEVRLSDHTLGNNSHAEMALGLLFDNPDWVMLNQQANPANPAIHERTTAVEIMDALGARLPDALVAGVGTGGHLTGVGRVLSEHNPSMRIVAVQPEGCSLRENRFVTHPIQGLAVGLVPAVLDLSLITDEEQVSFEDARQMMQRVMRTEGLAVGISSAANLVAACRVARTLPAGSRVLTFAYDGVHDYLDALPEDVDADVAFAEGSLAGEAR</sequence>
<dbReference type="InterPro" id="IPR050214">
    <property type="entry name" value="Cys_Synth/Cystath_Beta-Synth"/>
</dbReference>
<dbReference type="RefSeq" id="WP_106614421.1">
    <property type="nucleotide sequence ID" value="NZ_PYAX01000002.1"/>
</dbReference>
<evidence type="ECO:0000256" key="5">
    <source>
        <dbReference type="ARBA" id="ARBA00022898"/>
    </source>
</evidence>
<dbReference type="PANTHER" id="PTHR10314">
    <property type="entry name" value="CYSTATHIONINE BETA-SYNTHASE"/>
    <property type="match status" value="1"/>
</dbReference>
<feature type="domain" description="Tryptophan synthase beta chain-like PALP" evidence="7">
    <location>
        <begin position="10"/>
        <end position="294"/>
    </location>
</feature>
<organism evidence="8 9">
    <name type="scientific">Saccharothrix carnea</name>
    <dbReference type="NCBI Taxonomy" id="1280637"/>
    <lineage>
        <taxon>Bacteria</taxon>
        <taxon>Bacillati</taxon>
        <taxon>Actinomycetota</taxon>
        <taxon>Actinomycetes</taxon>
        <taxon>Pseudonocardiales</taxon>
        <taxon>Pseudonocardiaceae</taxon>
        <taxon>Saccharothrix</taxon>
    </lineage>
</organism>
<protein>
    <submittedName>
        <fullName evidence="8">Cysteine synthase A</fullName>
    </submittedName>
</protein>
<dbReference type="EMBL" id="PYAX01000002">
    <property type="protein sequence ID" value="PSL57492.1"/>
    <property type="molecule type" value="Genomic_DNA"/>
</dbReference>
<comment type="caution">
    <text evidence="8">The sequence shown here is derived from an EMBL/GenBank/DDBJ whole genome shotgun (WGS) entry which is preliminary data.</text>
</comment>
<dbReference type="SUPFAM" id="SSF53686">
    <property type="entry name" value="Tryptophan synthase beta subunit-like PLP-dependent enzymes"/>
    <property type="match status" value="1"/>
</dbReference>
<dbReference type="InterPro" id="IPR001926">
    <property type="entry name" value="TrpB-like_PALP"/>
</dbReference>